<dbReference type="PANTHER" id="PTHR43465:SF2">
    <property type="entry name" value="DUF1680 DOMAIN PROTEIN (AFU_ORTHOLOGUE AFUA_1G08910)"/>
    <property type="match status" value="1"/>
</dbReference>
<comment type="caution">
    <text evidence="4">The sequence shown here is derived from an EMBL/GenBank/DDBJ whole genome shotgun (WGS) entry which is preliminary data.</text>
</comment>
<gene>
    <name evidence="4" type="ORF">ABUE30_07410</name>
</gene>
<proteinExistence type="predicted"/>
<feature type="domain" description="Non-reducing end beta-L-arabinofuranosidase-like GH127 middle" evidence="2">
    <location>
        <begin position="436"/>
        <end position="530"/>
    </location>
</feature>
<dbReference type="Proteomes" id="UP001629953">
    <property type="component" value="Unassembled WGS sequence"/>
</dbReference>
<evidence type="ECO:0000259" key="3">
    <source>
        <dbReference type="Pfam" id="PF20737"/>
    </source>
</evidence>
<protein>
    <submittedName>
        <fullName evidence="4">Beta-L-arabinofuranosidase domain-containing protein</fullName>
    </submittedName>
</protein>
<keyword evidence="5" id="KW-1185">Reference proteome</keyword>
<dbReference type="PANTHER" id="PTHR43465">
    <property type="entry name" value="DUF1680 DOMAIN PROTEIN (AFU_ORTHOLOGUE AFUA_1G08910)"/>
    <property type="match status" value="1"/>
</dbReference>
<evidence type="ECO:0000259" key="1">
    <source>
        <dbReference type="Pfam" id="PF07944"/>
    </source>
</evidence>
<evidence type="ECO:0000259" key="2">
    <source>
        <dbReference type="Pfam" id="PF20736"/>
    </source>
</evidence>
<dbReference type="Pfam" id="PF20737">
    <property type="entry name" value="Glyco_hydro127C"/>
    <property type="match status" value="1"/>
</dbReference>
<name>A0ABW9G5J5_9GAMM</name>
<feature type="domain" description="Non-reducing end beta-L-arabinofuranosidase-like GH127 catalytic" evidence="1">
    <location>
        <begin position="27"/>
        <end position="425"/>
    </location>
</feature>
<dbReference type="InterPro" id="IPR049049">
    <property type="entry name" value="Beta-AFase-like_GH127_C"/>
</dbReference>
<dbReference type="InterPro" id="IPR049174">
    <property type="entry name" value="Beta-AFase-like"/>
</dbReference>
<organism evidence="4 5">
    <name type="scientific">Celerinatantimonas yamalensis</name>
    <dbReference type="NCBI Taxonomy" id="559956"/>
    <lineage>
        <taxon>Bacteria</taxon>
        <taxon>Pseudomonadati</taxon>
        <taxon>Pseudomonadota</taxon>
        <taxon>Gammaproteobacteria</taxon>
        <taxon>Celerinatantimonadaceae</taxon>
        <taxon>Celerinatantimonas</taxon>
    </lineage>
</organism>
<reference evidence="4 5" key="1">
    <citation type="journal article" date="2013" name="Int. J. Syst. Evol. Microbiol.">
        <title>Celerinatantimonas yamalensis sp. nov., a cold-adapted diazotrophic bacterium from a cold permafrost brine.</title>
        <authorList>
            <person name="Shcherbakova V."/>
            <person name="Chuvilskaya N."/>
            <person name="Rivkina E."/>
            <person name="Demidov N."/>
            <person name="Uchaeva V."/>
            <person name="Suetin S."/>
            <person name="Suzina N."/>
            <person name="Gilichinsky D."/>
        </authorList>
    </citation>
    <scope>NUCLEOTIDE SEQUENCE [LARGE SCALE GENOMIC DNA]</scope>
    <source>
        <strain evidence="4 5">C7</strain>
    </source>
</reference>
<dbReference type="InterPro" id="IPR012878">
    <property type="entry name" value="Beta-AFase-like_GH127_cat"/>
</dbReference>
<sequence>MKNTTIFKSNDGLKPKSKFRPLAINQVQVEGFFGPHIDVIATTTAKLLFDRCVEARMMEQIDPALPNPGIVIACHPNNSVTSQMFWDSDFGKSIETAAYALYRQPDPELEKRVDEVIDAYGRLQAEDGYLNSWYQRIEVGKQWTNLRDRHELYNAGHLIEGAVAYFHATGKRTFLDIMCRYADCIEQNFGPKEGQKRGYPGHPELELALVKLGRVTGEQRYLDLAKFFVDVRGESPLYFDLEATARGENPDDFHFDSLEYCQAHQPVREQQKVVGHAVRAAYLYAGMADVATEFADDSLDPALQAIWSHLTEKNLYVTGGFGPSKENEGLTFDYDLPNQTAYAETCAAVALIFWASRMLGREPDARFADIMEQALYNGALSGISADGTHFFYDNPLESYGTHHRWRWHTCPCCPPNISRLIASIGTYFYGIAEDELALHLYCENSADMEIAGTRLNVKQTTRYPNDGQITVTLTPDTPVEFTLSMRVPGWAKGYKLMINGQSQELALEKGYLRIRRQWAQGDRVELDLTMVAEMLYANKMVAADQGRTALQRGPMVYCVEETDNQAPLNTFVIKDGAKIETTMIEGLVGTVGLEVDATVETSHSDALYTSHPPERVATKLRAIPYYLWDNREPGAMLVWLRREAQAHDE</sequence>
<dbReference type="InterPro" id="IPR008928">
    <property type="entry name" value="6-hairpin_glycosidase_sf"/>
</dbReference>
<evidence type="ECO:0000313" key="5">
    <source>
        <dbReference type="Proteomes" id="UP001629953"/>
    </source>
</evidence>
<accession>A0ABW9G5J5</accession>
<dbReference type="SUPFAM" id="SSF48208">
    <property type="entry name" value="Six-hairpin glycosidases"/>
    <property type="match status" value="1"/>
</dbReference>
<feature type="domain" description="Non-reducing end beta-L-arabinofuranosidase-like GH127 C-terminal" evidence="3">
    <location>
        <begin position="533"/>
        <end position="641"/>
    </location>
</feature>
<dbReference type="RefSeq" id="WP_408623079.1">
    <property type="nucleotide sequence ID" value="NZ_JBEQCT010000002.1"/>
</dbReference>
<dbReference type="Pfam" id="PF20736">
    <property type="entry name" value="Glyco_hydro127M"/>
    <property type="match status" value="1"/>
</dbReference>
<dbReference type="InterPro" id="IPR049046">
    <property type="entry name" value="Beta-AFase-like_GH127_middle"/>
</dbReference>
<dbReference type="EMBL" id="JBEQCT010000002">
    <property type="protein sequence ID" value="MFM2484892.1"/>
    <property type="molecule type" value="Genomic_DNA"/>
</dbReference>
<evidence type="ECO:0000313" key="4">
    <source>
        <dbReference type="EMBL" id="MFM2484892.1"/>
    </source>
</evidence>
<dbReference type="Pfam" id="PF07944">
    <property type="entry name" value="Beta-AFase-like_GH127_cat"/>
    <property type="match status" value="1"/>
</dbReference>